<sequence length="414" mass="45038">MQAHQSAAANSDEFVTEAFITLEQVSVLVHELVVAEVWADSVLPEVIAAAREIDDTTSADGNTSTVKPYLVVFHQATLANLLEILLFSQAAALSLTEEALIELADWCMRKLAWLNSAEASNHGPEVPVTSADELLAEDPWATLAKQAAKVQFDVAVISVTLLRYLSQYVTDLPVALSSRLMRVHDAPLSLVPLIHSPPWVTSAPVKTKKGKTKIKLHKYIDGSWRPLSSGDVALLSKTEIQVWLTLYNLLMEPSLRSAYAFNSSKNSVLTSLTGALTQPVLDQIPILAPFARFLHELTLSTPPAATATPPVMRNHVLSELGDQPALLAQAFVDAMIDDSPDTIAAYMSGLADTYSLDNLEDVLDPPRCVVCGDDAVNRCSRCKAEWYCGRECQVAAWKDHKPLCDLIASAVTPQ</sequence>
<dbReference type="PROSITE" id="PS50865">
    <property type="entry name" value="ZF_MYND_2"/>
    <property type="match status" value="1"/>
</dbReference>
<dbReference type="EMBL" id="GL349510">
    <property type="protein sequence ID" value="KNC55928.1"/>
    <property type="molecule type" value="Genomic_DNA"/>
</dbReference>
<dbReference type="GO" id="GO:0005737">
    <property type="term" value="C:cytoplasm"/>
    <property type="evidence" value="ECO:0007669"/>
    <property type="project" value="TreeGrafter"/>
</dbReference>
<gene>
    <name evidence="6" type="ORF">AMSG_11396</name>
</gene>
<dbReference type="GO" id="GO:0008270">
    <property type="term" value="F:zinc ion binding"/>
    <property type="evidence" value="ECO:0007669"/>
    <property type="project" value="UniProtKB-KW"/>
</dbReference>
<evidence type="ECO:0000259" key="5">
    <source>
        <dbReference type="PROSITE" id="PS50865"/>
    </source>
</evidence>
<dbReference type="Pfam" id="PF01753">
    <property type="entry name" value="zf-MYND"/>
    <property type="match status" value="1"/>
</dbReference>
<dbReference type="SUPFAM" id="SSF144232">
    <property type="entry name" value="HIT/MYND zinc finger-like"/>
    <property type="match status" value="1"/>
</dbReference>
<evidence type="ECO:0000256" key="2">
    <source>
        <dbReference type="ARBA" id="ARBA00022771"/>
    </source>
</evidence>
<proteinExistence type="predicted"/>
<dbReference type="Proteomes" id="UP000054408">
    <property type="component" value="Unassembled WGS sequence"/>
</dbReference>
<dbReference type="InterPro" id="IPR002893">
    <property type="entry name" value="Znf_MYND"/>
</dbReference>
<dbReference type="OMA" id="LIHEAYC"/>
<name>A0A0L0DWL8_THETB</name>
<organism evidence="6 7">
    <name type="scientific">Thecamonas trahens ATCC 50062</name>
    <dbReference type="NCBI Taxonomy" id="461836"/>
    <lineage>
        <taxon>Eukaryota</taxon>
        <taxon>Apusozoa</taxon>
        <taxon>Apusomonadida</taxon>
        <taxon>Apusomonadidae</taxon>
        <taxon>Thecamonas</taxon>
    </lineage>
</organism>
<evidence type="ECO:0000313" key="6">
    <source>
        <dbReference type="EMBL" id="KNC55928.1"/>
    </source>
</evidence>
<dbReference type="RefSeq" id="XP_013752702.1">
    <property type="nucleotide sequence ID" value="XM_013897248.1"/>
</dbReference>
<protein>
    <submittedName>
        <fullName evidence="6">Zinc finger MYND domain-containing protein 10</fullName>
    </submittedName>
</protein>
<dbReference type="OrthoDB" id="432970at2759"/>
<dbReference type="Gene3D" id="6.10.140.2220">
    <property type="match status" value="1"/>
</dbReference>
<feature type="domain" description="MYND-type" evidence="5">
    <location>
        <begin position="368"/>
        <end position="404"/>
    </location>
</feature>
<evidence type="ECO:0000256" key="3">
    <source>
        <dbReference type="ARBA" id="ARBA00022833"/>
    </source>
</evidence>
<evidence type="ECO:0000313" key="7">
    <source>
        <dbReference type="Proteomes" id="UP000054408"/>
    </source>
</evidence>
<dbReference type="AlphaFoldDB" id="A0A0L0DWL8"/>
<dbReference type="InterPro" id="IPR052298">
    <property type="entry name" value="ZMYND10"/>
</dbReference>
<evidence type="ECO:0000256" key="4">
    <source>
        <dbReference type="PROSITE-ProRule" id="PRU00134"/>
    </source>
</evidence>
<dbReference type="PROSITE" id="PS01360">
    <property type="entry name" value="ZF_MYND_1"/>
    <property type="match status" value="1"/>
</dbReference>
<keyword evidence="3" id="KW-0862">Zinc</keyword>
<dbReference type="eggNOG" id="ENOG502QS3F">
    <property type="taxonomic scope" value="Eukaryota"/>
</dbReference>
<dbReference type="PANTHER" id="PTHR13244">
    <property type="entry name" value="ZINC FINGER MYND DOMAIN CONTAINING PROTEIN 10"/>
    <property type="match status" value="1"/>
</dbReference>
<keyword evidence="1" id="KW-0479">Metal-binding</keyword>
<reference evidence="6 7" key="1">
    <citation type="submission" date="2010-05" db="EMBL/GenBank/DDBJ databases">
        <title>The Genome Sequence of Thecamonas trahens ATCC 50062.</title>
        <authorList>
            <consortium name="The Broad Institute Genome Sequencing Platform"/>
            <person name="Russ C."/>
            <person name="Cuomo C."/>
            <person name="Shea T."/>
            <person name="Young S.K."/>
            <person name="Zeng Q."/>
            <person name="Koehrsen M."/>
            <person name="Haas B."/>
            <person name="Borodovsky M."/>
            <person name="Guigo R."/>
            <person name="Alvarado L."/>
            <person name="Berlin A."/>
            <person name="Bochicchio J."/>
            <person name="Borenstein D."/>
            <person name="Chapman S."/>
            <person name="Chen Z."/>
            <person name="Freedman E."/>
            <person name="Gellesch M."/>
            <person name="Goldberg J."/>
            <person name="Griggs A."/>
            <person name="Gujja S."/>
            <person name="Heilman E."/>
            <person name="Heiman D."/>
            <person name="Hepburn T."/>
            <person name="Howarth C."/>
            <person name="Jen D."/>
            <person name="Larson L."/>
            <person name="Mehta T."/>
            <person name="Park D."/>
            <person name="Pearson M."/>
            <person name="Roberts A."/>
            <person name="Saif S."/>
            <person name="Shenoy N."/>
            <person name="Sisk P."/>
            <person name="Stolte C."/>
            <person name="Sykes S."/>
            <person name="Thomson T."/>
            <person name="Walk T."/>
            <person name="White J."/>
            <person name="Yandava C."/>
            <person name="Burger G."/>
            <person name="Gray M.W."/>
            <person name="Holland P.W.H."/>
            <person name="King N."/>
            <person name="Lang F.B.F."/>
            <person name="Roger A.J."/>
            <person name="Ruiz-Trillo I."/>
            <person name="Lander E."/>
            <person name="Nusbaum C."/>
        </authorList>
    </citation>
    <scope>NUCLEOTIDE SEQUENCE [LARGE SCALE GENOMIC DNA]</scope>
    <source>
        <strain evidence="6 7">ATCC 50062</strain>
    </source>
</reference>
<dbReference type="GeneID" id="25569369"/>
<accession>A0A0L0DWL8</accession>
<keyword evidence="2 4" id="KW-0863">Zinc-finger</keyword>
<dbReference type="STRING" id="461836.A0A0L0DWL8"/>
<keyword evidence="7" id="KW-1185">Reference proteome</keyword>
<dbReference type="PANTHER" id="PTHR13244:SF7">
    <property type="entry name" value="ZINC FINGER MYND DOMAIN-CONTAINING PROTEIN 10"/>
    <property type="match status" value="1"/>
</dbReference>
<evidence type="ECO:0000256" key="1">
    <source>
        <dbReference type="ARBA" id="ARBA00022723"/>
    </source>
</evidence>